<dbReference type="GO" id="GO:0045332">
    <property type="term" value="P:phospholipid translocation"/>
    <property type="evidence" value="ECO:0007669"/>
    <property type="project" value="TreeGrafter"/>
</dbReference>
<evidence type="ECO:0000313" key="1">
    <source>
        <dbReference type="EMBL" id="VTJ55228.1"/>
    </source>
</evidence>
<keyword evidence="2" id="KW-1185">Reference proteome</keyword>
<dbReference type="InterPro" id="IPR001757">
    <property type="entry name" value="P_typ_ATPase"/>
</dbReference>
<dbReference type="GO" id="GO:0016887">
    <property type="term" value="F:ATP hydrolysis activity"/>
    <property type="evidence" value="ECO:0007669"/>
    <property type="project" value="InterPro"/>
</dbReference>
<proteinExistence type="predicted"/>
<dbReference type="GO" id="GO:0005524">
    <property type="term" value="F:ATP binding"/>
    <property type="evidence" value="ECO:0007669"/>
    <property type="project" value="InterPro"/>
</dbReference>
<dbReference type="PANTHER" id="PTHR24092:SF59">
    <property type="entry name" value="PHOSPHOLIPID-TRANSPORTING ATPASE"/>
    <property type="match status" value="1"/>
</dbReference>
<dbReference type="PANTHER" id="PTHR24092">
    <property type="entry name" value="PROBABLE PHOSPHOLIPID-TRANSPORTING ATPASE"/>
    <property type="match status" value="1"/>
</dbReference>
<dbReference type="Proteomes" id="UP000335636">
    <property type="component" value="Unassembled WGS sequence"/>
</dbReference>
<organism evidence="1 2">
    <name type="scientific">Marmota monax</name>
    <name type="common">Woodchuck</name>
    <dbReference type="NCBI Taxonomy" id="9995"/>
    <lineage>
        <taxon>Eukaryota</taxon>
        <taxon>Metazoa</taxon>
        <taxon>Chordata</taxon>
        <taxon>Craniata</taxon>
        <taxon>Vertebrata</taxon>
        <taxon>Euteleostomi</taxon>
        <taxon>Mammalia</taxon>
        <taxon>Eutheria</taxon>
        <taxon>Euarchontoglires</taxon>
        <taxon>Glires</taxon>
        <taxon>Rodentia</taxon>
        <taxon>Sciuromorpha</taxon>
        <taxon>Sciuridae</taxon>
        <taxon>Xerinae</taxon>
        <taxon>Marmotini</taxon>
        <taxon>Marmota</taxon>
    </lineage>
</organism>
<dbReference type="GO" id="GO:0048666">
    <property type="term" value="P:neuron development"/>
    <property type="evidence" value="ECO:0007669"/>
    <property type="project" value="TreeGrafter"/>
</dbReference>
<evidence type="ECO:0000313" key="2">
    <source>
        <dbReference type="Proteomes" id="UP000335636"/>
    </source>
</evidence>
<dbReference type="EMBL" id="CABDUW010000048">
    <property type="protein sequence ID" value="VTJ55228.1"/>
    <property type="molecule type" value="Genomic_DNA"/>
</dbReference>
<accession>A0A5E4ADG4</accession>
<gene>
    <name evidence="1" type="ORF">MONAX_5E042697</name>
</gene>
<protein>
    <recommendedName>
        <fullName evidence="3">P-type ATPase C-terminal domain-containing protein</fullName>
    </recommendedName>
</protein>
<dbReference type="NCBIfam" id="TIGR01494">
    <property type="entry name" value="ATPase_P-type"/>
    <property type="match status" value="1"/>
</dbReference>
<dbReference type="InterPro" id="IPR023214">
    <property type="entry name" value="HAD_sf"/>
</dbReference>
<evidence type="ECO:0008006" key="3">
    <source>
        <dbReference type="Google" id="ProtNLM"/>
    </source>
</evidence>
<reference evidence="1" key="1">
    <citation type="submission" date="2019-04" db="EMBL/GenBank/DDBJ databases">
        <authorList>
            <person name="Alioto T."/>
            <person name="Alioto T."/>
        </authorList>
    </citation>
    <scope>NUCLEOTIDE SEQUENCE [LARGE SCALE GENOMIC DNA]</scope>
</reference>
<dbReference type="SUPFAM" id="SSF56784">
    <property type="entry name" value="HAD-like"/>
    <property type="match status" value="1"/>
</dbReference>
<dbReference type="GO" id="GO:0140326">
    <property type="term" value="F:ATPase-coupled intramembrane lipid transporter activity"/>
    <property type="evidence" value="ECO:0007669"/>
    <property type="project" value="TreeGrafter"/>
</dbReference>
<dbReference type="AlphaFoldDB" id="A0A5E4ADG4"/>
<dbReference type="InterPro" id="IPR036412">
    <property type="entry name" value="HAD-like_sf"/>
</dbReference>
<name>A0A5E4ADG4_MARMO</name>
<dbReference type="GO" id="GO:0005802">
    <property type="term" value="C:trans-Golgi network"/>
    <property type="evidence" value="ECO:0007669"/>
    <property type="project" value="TreeGrafter"/>
</dbReference>
<comment type="caution">
    <text evidence="1">The sequence shown here is derived from an EMBL/GenBank/DDBJ whole genome shotgun (WGS) entry which is preliminary data.</text>
</comment>
<dbReference type="Gene3D" id="3.40.50.1000">
    <property type="entry name" value="HAD superfamily/HAD-like"/>
    <property type="match status" value="1"/>
</dbReference>
<dbReference type="GO" id="GO:0005886">
    <property type="term" value="C:plasma membrane"/>
    <property type="evidence" value="ECO:0007669"/>
    <property type="project" value="TreeGrafter"/>
</dbReference>
<sequence>AAQQAINHNCGDLGHLLGKENDLALIIDGETLKYALRFEIQKKFLDLALSCRAVLCCRLSPLQKAEIVDLVKKHEEAITLAVGDGANDVGMIRMAHVGVGISGNEGMQATNNSDYSIAQVSAVGHQLVMGDVDEFHLPLRCT</sequence>
<feature type="non-terminal residue" evidence="1">
    <location>
        <position position="1"/>
    </location>
</feature>